<keyword evidence="1" id="KW-0472">Membrane</keyword>
<dbReference type="RefSeq" id="WP_042680963.1">
    <property type="nucleotide sequence ID" value="NZ_CABKTM010000025.1"/>
</dbReference>
<keyword evidence="1" id="KW-0812">Transmembrane</keyword>
<dbReference type="OrthoDB" id="1706043at2"/>
<sequence>MNFLLNIICGTEFLVTVLPKFIMIIYLAIPLTYGFGSIRGILICINTLLPISLERITLICVTFLRNIFRFLYTEES</sequence>
<dbReference type="EMBL" id="JANJZL010000007">
    <property type="protein sequence ID" value="MCR2044642.1"/>
    <property type="molecule type" value="Genomic_DNA"/>
</dbReference>
<evidence type="ECO:0000313" key="2">
    <source>
        <dbReference type="EMBL" id="MCR2044642.1"/>
    </source>
</evidence>
<comment type="caution">
    <text evidence="2">The sequence shown here is derived from an EMBL/GenBank/DDBJ whole genome shotgun (WGS) entry which is preliminary data.</text>
</comment>
<evidence type="ECO:0000256" key="1">
    <source>
        <dbReference type="SAM" id="Phobius"/>
    </source>
</evidence>
<protein>
    <submittedName>
        <fullName evidence="2">Uncharacterized protein</fullName>
    </submittedName>
</protein>
<name>A0A9X2S7D6_9FIRM</name>
<feature type="transmembrane region" description="Helical" evidence="1">
    <location>
        <begin position="21"/>
        <end position="49"/>
    </location>
</feature>
<keyword evidence="1" id="KW-1133">Transmembrane helix</keyword>
<evidence type="ECO:0000313" key="3">
    <source>
        <dbReference type="Proteomes" id="UP001142078"/>
    </source>
</evidence>
<gene>
    <name evidence="2" type="ORF">NSA23_11045</name>
</gene>
<keyword evidence="3" id="KW-1185">Reference proteome</keyword>
<organism evidence="2 3">
    <name type="scientific">Anaerosalibacter massiliensis</name>
    <dbReference type="NCBI Taxonomy" id="1347392"/>
    <lineage>
        <taxon>Bacteria</taxon>
        <taxon>Bacillati</taxon>
        <taxon>Bacillota</taxon>
        <taxon>Tissierellia</taxon>
        <taxon>Tissierellales</taxon>
        <taxon>Sporanaerobacteraceae</taxon>
        <taxon>Anaerosalibacter</taxon>
    </lineage>
</organism>
<reference evidence="2" key="1">
    <citation type="submission" date="2022-07" db="EMBL/GenBank/DDBJ databases">
        <title>Enhanced cultured diversity of the mouse gut microbiota enables custom-made synthetic communities.</title>
        <authorList>
            <person name="Afrizal A."/>
        </authorList>
    </citation>
    <scope>NUCLEOTIDE SEQUENCE</scope>
    <source>
        <strain evidence="2">DSM 29482</strain>
    </source>
</reference>
<accession>A0A9X2S7D6</accession>
<dbReference type="Proteomes" id="UP001142078">
    <property type="component" value="Unassembled WGS sequence"/>
</dbReference>
<dbReference type="AlphaFoldDB" id="A0A9X2S7D6"/>
<proteinExistence type="predicted"/>